<feature type="transmembrane region" description="Helical" evidence="1">
    <location>
        <begin position="201"/>
        <end position="219"/>
    </location>
</feature>
<comment type="caution">
    <text evidence="2">The sequence shown here is derived from an EMBL/GenBank/DDBJ whole genome shotgun (WGS) entry which is preliminary data.</text>
</comment>
<sequence length="228" mass="26953">MKSQEFHKSFLDTCFGEDGSRIRPKIPIFISSFYLFYIFQFYIIFCSSRWSQKLIEFVIYQGSYYSFSHLGYFLKAHINDFNCSTHPNSISGHTFYHLFFYVTFYVTYHHSKKAKSTLHKLSYYICQILHLVNLSLTYLGGYHTPRQIIAGAIFGIIVLIFTFLLKKYCSLRMNIFVYFLNMTISIYLAHNFCGYTPSFELLTGPGFLWYFLAVIALYLDKNNKKKLE</sequence>
<dbReference type="RefSeq" id="XP_068350368.1">
    <property type="nucleotide sequence ID" value="XM_068510914.1"/>
</dbReference>
<feature type="transmembrane region" description="Helical" evidence="1">
    <location>
        <begin position="26"/>
        <end position="45"/>
    </location>
</feature>
<feature type="transmembrane region" description="Helical" evidence="1">
    <location>
        <begin position="121"/>
        <end position="141"/>
    </location>
</feature>
<evidence type="ECO:0000256" key="1">
    <source>
        <dbReference type="SAM" id="Phobius"/>
    </source>
</evidence>
<dbReference type="AlphaFoldDB" id="A0A1J4JG05"/>
<name>A0A1J4JG05_9EUKA</name>
<keyword evidence="1" id="KW-1133">Transmembrane helix</keyword>
<keyword evidence="1" id="KW-0472">Membrane</keyword>
<accession>A0A1J4JG05</accession>
<evidence type="ECO:0000313" key="3">
    <source>
        <dbReference type="Proteomes" id="UP000179807"/>
    </source>
</evidence>
<dbReference type="Gene3D" id="1.20.144.10">
    <property type="entry name" value="Phosphatidic acid phosphatase type 2/haloperoxidase"/>
    <property type="match status" value="1"/>
</dbReference>
<reference evidence="2" key="1">
    <citation type="submission" date="2016-10" db="EMBL/GenBank/DDBJ databases">
        <authorList>
            <person name="Benchimol M."/>
            <person name="Almeida L.G."/>
            <person name="Vasconcelos A.T."/>
            <person name="Perreira-Neves A."/>
            <person name="Rosa I.A."/>
            <person name="Tasca T."/>
            <person name="Bogo M.R."/>
            <person name="de Souza W."/>
        </authorList>
    </citation>
    <scope>NUCLEOTIDE SEQUENCE [LARGE SCALE GENOMIC DNA]</scope>
    <source>
        <strain evidence="2">K</strain>
    </source>
</reference>
<feature type="transmembrane region" description="Helical" evidence="1">
    <location>
        <begin position="57"/>
        <end position="78"/>
    </location>
</feature>
<feature type="transmembrane region" description="Helical" evidence="1">
    <location>
        <begin position="171"/>
        <end position="189"/>
    </location>
</feature>
<feature type="transmembrane region" description="Helical" evidence="1">
    <location>
        <begin position="90"/>
        <end position="109"/>
    </location>
</feature>
<dbReference type="VEuPathDB" id="TrichDB:TRFO_36584"/>
<proteinExistence type="predicted"/>
<protein>
    <submittedName>
        <fullName evidence="2">Uncharacterized protein</fullName>
    </submittedName>
</protein>
<feature type="transmembrane region" description="Helical" evidence="1">
    <location>
        <begin position="147"/>
        <end position="164"/>
    </location>
</feature>
<dbReference type="OrthoDB" id="4763at2759"/>
<gene>
    <name evidence="2" type="ORF">TRFO_36584</name>
</gene>
<keyword evidence="3" id="KW-1185">Reference proteome</keyword>
<organism evidence="2 3">
    <name type="scientific">Tritrichomonas foetus</name>
    <dbReference type="NCBI Taxonomy" id="1144522"/>
    <lineage>
        <taxon>Eukaryota</taxon>
        <taxon>Metamonada</taxon>
        <taxon>Parabasalia</taxon>
        <taxon>Tritrichomonadida</taxon>
        <taxon>Tritrichomonadidae</taxon>
        <taxon>Tritrichomonas</taxon>
    </lineage>
</organism>
<dbReference type="EMBL" id="MLAK01001128">
    <property type="protein sequence ID" value="OHS97231.1"/>
    <property type="molecule type" value="Genomic_DNA"/>
</dbReference>
<evidence type="ECO:0000313" key="2">
    <source>
        <dbReference type="EMBL" id="OHS97231.1"/>
    </source>
</evidence>
<dbReference type="Proteomes" id="UP000179807">
    <property type="component" value="Unassembled WGS sequence"/>
</dbReference>
<keyword evidence="1" id="KW-0812">Transmembrane</keyword>
<dbReference type="GeneID" id="94845618"/>